<reference evidence="2 3" key="1">
    <citation type="journal article" date="2016" name="Nat. Commun.">
        <title>Thousands of microbial genomes shed light on interconnected biogeochemical processes in an aquifer system.</title>
        <authorList>
            <person name="Anantharaman K."/>
            <person name="Brown C.T."/>
            <person name="Hug L.A."/>
            <person name="Sharon I."/>
            <person name="Castelle C.J."/>
            <person name="Probst A.J."/>
            <person name="Thomas B.C."/>
            <person name="Singh A."/>
            <person name="Wilkins M.J."/>
            <person name="Karaoz U."/>
            <person name="Brodie E.L."/>
            <person name="Williams K.H."/>
            <person name="Hubbard S.S."/>
            <person name="Banfield J.F."/>
        </authorList>
    </citation>
    <scope>NUCLEOTIDE SEQUENCE [LARGE SCALE GENOMIC DNA]</scope>
</reference>
<accession>A0A1G1XSP2</accession>
<keyword evidence="1" id="KW-1133">Transmembrane helix</keyword>
<sequence>MSEKIIILIIAIIIIAIFAVNFTGLWPFLNRPINYLVAGTPDESCLLDSDCKIKQTHCGYCGDCGNAVNKNWQQYCPFKNHYFTIYCEPCPPLQVRCLRGACRENIKQQVVDFESCIAAGNPVMETYPRQCSADGQTFTEILAKVGDSCIQSADCQLPMDYAVRSNCPYQAYCYNQKCVVGCPLWQEKTNTWEVKCQADKDCNCAAWNEQTNYICACVDGQCASLVEDNTAENQLNNNLNANVNGIIEPTCKNMCGDGICQEIVCLAIGCPCAETAQNCPQDCKK</sequence>
<name>A0A1G1XSP2_9BACT</name>
<dbReference type="Proteomes" id="UP000176260">
    <property type="component" value="Unassembled WGS sequence"/>
</dbReference>
<evidence type="ECO:0000256" key="1">
    <source>
        <dbReference type="SAM" id="Phobius"/>
    </source>
</evidence>
<gene>
    <name evidence="2" type="ORF">A2Y67_04390</name>
</gene>
<evidence type="ECO:0000313" key="3">
    <source>
        <dbReference type="Proteomes" id="UP000176260"/>
    </source>
</evidence>
<dbReference type="EMBL" id="MHIA01000014">
    <property type="protein sequence ID" value="OGY42337.1"/>
    <property type="molecule type" value="Genomic_DNA"/>
</dbReference>
<keyword evidence="1" id="KW-0472">Membrane</keyword>
<feature type="transmembrane region" description="Helical" evidence="1">
    <location>
        <begin position="7"/>
        <end position="29"/>
    </location>
</feature>
<evidence type="ECO:0000313" key="2">
    <source>
        <dbReference type="EMBL" id="OGY42337.1"/>
    </source>
</evidence>
<proteinExistence type="predicted"/>
<protein>
    <submittedName>
        <fullName evidence="2">Uncharacterized protein</fullName>
    </submittedName>
</protein>
<comment type="caution">
    <text evidence="2">The sequence shown here is derived from an EMBL/GenBank/DDBJ whole genome shotgun (WGS) entry which is preliminary data.</text>
</comment>
<organism evidence="2 3">
    <name type="scientific">Candidatus Buchananbacteria bacterium RBG_13_39_9</name>
    <dbReference type="NCBI Taxonomy" id="1797531"/>
    <lineage>
        <taxon>Bacteria</taxon>
        <taxon>Candidatus Buchananiibacteriota</taxon>
    </lineage>
</organism>
<dbReference type="AlphaFoldDB" id="A0A1G1XSP2"/>
<keyword evidence="1" id="KW-0812">Transmembrane</keyword>